<proteinExistence type="predicted"/>
<organism evidence="2 3">
    <name type="scientific">Deinococcus rhizophilus</name>
    <dbReference type="NCBI Taxonomy" id="3049544"/>
    <lineage>
        <taxon>Bacteria</taxon>
        <taxon>Thermotogati</taxon>
        <taxon>Deinococcota</taxon>
        <taxon>Deinococci</taxon>
        <taxon>Deinococcales</taxon>
        <taxon>Deinococcaceae</taxon>
        <taxon>Deinococcus</taxon>
    </lineage>
</organism>
<dbReference type="InterPro" id="IPR027417">
    <property type="entry name" value="P-loop_NTPase"/>
</dbReference>
<protein>
    <submittedName>
        <fullName evidence="2">DnaB-like helicase C-terminal domain-containing protein</fullName>
    </submittedName>
</protein>
<evidence type="ECO:0000313" key="2">
    <source>
        <dbReference type="EMBL" id="MDL2344843.1"/>
    </source>
</evidence>
<dbReference type="Gene3D" id="3.40.50.300">
    <property type="entry name" value="P-loop containing nucleotide triphosphate hydrolases"/>
    <property type="match status" value="1"/>
</dbReference>
<dbReference type="RefSeq" id="WP_285524094.1">
    <property type="nucleotide sequence ID" value="NZ_JASNGB010000118.1"/>
</dbReference>
<dbReference type="Proteomes" id="UP001302059">
    <property type="component" value="Unassembled WGS sequence"/>
</dbReference>
<keyword evidence="3" id="KW-1185">Reference proteome</keyword>
<dbReference type="Pfam" id="PF03796">
    <property type="entry name" value="DnaB_C"/>
    <property type="match status" value="1"/>
</dbReference>
<evidence type="ECO:0000259" key="1">
    <source>
        <dbReference type="Pfam" id="PF03796"/>
    </source>
</evidence>
<feature type="domain" description="SF4 helicase" evidence="1">
    <location>
        <begin position="179"/>
        <end position="426"/>
    </location>
</feature>
<sequence length="462" mass="50316">MTTNTSFKTADVEIERQTLGLILNAANDQQQACLPTLEAALETYPGDLMSHRPFAAILTGIREMVSRGAAPTAFEIKQLADVDPATWAAIYSADAASDLVTNLQTLHTLAETRSLTSILASHLSDLKSGQDPLLVREHVGAALAEGGTGVVLERPTSDPEMGDVASYYQAVGNSEIPFVKTGFRLLDARLSGGFQAGDFVDLAMETNAGKTSMAAQIGLHQIVQGRGVTYCSGELKMTGGNAGQRVHRLKRRIVEIIARVSPRSLKEGEPVPAEVIARLQEAQRRLDDTGLFRIHDNNMDVDVLVSMLRRCARRGDSMMIIDNLDHVTIKGFTSWEARDEIARRLMAAAHQTGVVVLALSQVKLEATRRDGPVHEGGLSGYKGVIAHVDTMISVYRDKDEAVTEAQRGQWFTEGKVAIPKSRSGFGATDDPIIWDHKMAEWSNTRSHNGNITLPTRQPRTVN</sequence>
<evidence type="ECO:0000313" key="3">
    <source>
        <dbReference type="Proteomes" id="UP001302059"/>
    </source>
</evidence>
<reference evidence="2 3" key="1">
    <citation type="submission" date="2023-05" db="EMBL/GenBank/DDBJ databases">
        <authorList>
            <person name="Gao F."/>
        </authorList>
    </citation>
    <scope>NUCLEOTIDE SEQUENCE [LARGE SCALE GENOMIC DNA]</scope>
    <source>
        <strain evidence="2 3">MIMF12</strain>
    </source>
</reference>
<gene>
    <name evidence="2" type="ORF">QOL99_11865</name>
</gene>
<dbReference type="EMBL" id="JASNGB010000118">
    <property type="protein sequence ID" value="MDL2344843.1"/>
    <property type="molecule type" value="Genomic_DNA"/>
</dbReference>
<comment type="caution">
    <text evidence="2">The sequence shown here is derived from an EMBL/GenBank/DDBJ whole genome shotgun (WGS) entry which is preliminary data.</text>
</comment>
<name>A0ABT7JLM4_9DEIO</name>
<accession>A0ABT7JLM4</accession>
<dbReference type="SUPFAM" id="SSF52540">
    <property type="entry name" value="P-loop containing nucleoside triphosphate hydrolases"/>
    <property type="match status" value="1"/>
</dbReference>
<dbReference type="InterPro" id="IPR007694">
    <property type="entry name" value="DNA_helicase_DnaB-like_C"/>
</dbReference>